<sequence>MGIDIPKFPSIITAFDLQHEGAEFESKPTPEIVTLSTTENQNDGESVNDDVYASQSCSFGTNLDVKPATSSIKQEELVDSDLSKIDREVRLTVNKFEYVFRKQ</sequence>
<accession>A0A0C2MAT8</accession>
<dbReference type="AlphaFoldDB" id="A0A0C2MAT8"/>
<proteinExistence type="predicted"/>
<dbReference type="EMBL" id="JWZT01004448">
    <property type="protein sequence ID" value="KII64096.1"/>
    <property type="molecule type" value="Genomic_DNA"/>
</dbReference>
<name>A0A0C2MAT8_THEKT</name>
<evidence type="ECO:0000313" key="2">
    <source>
        <dbReference type="Proteomes" id="UP000031668"/>
    </source>
</evidence>
<keyword evidence="2" id="KW-1185">Reference proteome</keyword>
<protein>
    <submittedName>
        <fullName evidence="1">Uncharacterized protein</fullName>
    </submittedName>
</protein>
<organism evidence="1 2">
    <name type="scientific">Thelohanellus kitauei</name>
    <name type="common">Myxosporean</name>
    <dbReference type="NCBI Taxonomy" id="669202"/>
    <lineage>
        <taxon>Eukaryota</taxon>
        <taxon>Metazoa</taxon>
        <taxon>Cnidaria</taxon>
        <taxon>Myxozoa</taxon>
        <taxon>Myxosporea</taxon>
        <taxon>Bivalvulida</taxon>
        <taxon>Platysporina</taxon>
        <taxon>Myxobolidae</taxon>
        <taxon>Thelohanellus</taxon>
    </lineage>
</organism>
<evidence type="ECO:0000313" key="1">
    <source>
        <dbReference type="EMBL" id="KII64096.1"/>
    </source>
</evidence>
<dbReference type="Proteomes" id="UP000031668">
    <property type="component" value="Unassembled WGS sequence"/>
</dbReference>
<reference evidence="1 2" key="1">
    <citation type="journal article" date="2014" name="Genome Biol. Evol.">
        <title>The genome of the myxosporean Thelohanellus kitauei shows adaptations to nutrient acquisition within its fish host.</title>
        <authorList>
            <person name="Yang Y."/>
            <person name="Xiong J."/>
            <person name="Zhou Z."/>
            <person name="Huo F."/>
            <person name="Miao W."/>
            <person name="Ran C."/>
            <person name="Liu Y."/>
            <person name="Zhang J."/>
            <person name="Feng J."/>
            <person name="Wang M."/>
            <person name="Wang M."/>
            <person name="Wang L."/>
            <person name="Yao B."/>
        </authorList>
    </citation>
    <scope>NUCLEOTIDE SEQUENCE [LARGE SCALE GENOMIC DNA]</scope>
    <source>
        <strain evidence="1">Wuqing</strain>
    </source>
</reference>
<gene>
    <name evidence="1" type="ORF">RF11_00330</name>
</gene>
<comment type="caution">
    <text evidence="1">The sequence shown here is derived from an EMBL/GenBank/DDBJ whole genome shotgun (WGS) entry which is preliminary data.</text>
</comment>